<dbReference type="RefSeq" id="WP_346093610.1">
    <property type="nucleotide sequence ID" value="NZ_BAAABY010000009.1"/>
</dbReference>
<dbReference type="EMBL" id="BAAABY010000009">
    <property type="protein sequence ID" value="GAA0449776.1"/>
    <property type="molecule type" value="Genomic_DNA"/>
</dbReference>
<feature type="region of interest" description="Disordered" evidence="5">
    <location>
        <begin position="125"/>
        <end position="152"/>
    </location>
</feature>
<feature type="domain" description="Maltokinase N-terminal cap" evidence="6">
    <location>
        <begin position="20"/>
        <end position="107"/>
    </location>
</feature>
<reference evidence="8" key="1">
    <citation type="journal article" date="2019" name="Int. J. Syst. Evol. Microbiol.">
        <title>The Global Catalogue of Microorganisms (GCM) 10K type strain sequencing project: providing services to taxonomists for standard genome sequencing and annotation.</title>
        <authorList>
            <consortium name="The Broad Institute Genomics Platform"/>
            <consortium name="The Broad Institute Genome Sequencing Center for Infectious Disease"/>
            <person name="Wu L."/>
            <person name="Ma J."/>
        </authorList>
    </citation>
    <scope>NUCLEOTIDE SEQUENCE [LARGE SCALE GENOMIC DNA]</scope>
    <source>
        <strain evidence="8">JCM 4805</strain>
    </source>
</reference>
<keyword evidence="4" id="KW-0067">ATP-binding</keyword>
<protein>
    <recommendedName>
        <fullName evidence="6">Maltokinase N-terminal cap domain-containing protein</fullName>
    </recommendedName>
</protein>
<keyword evidence="2" id="KW-0547">Nucleotide-binding</keyword>
<sequence length="220" mass="23134">MSVIHRTTITPTKLELLTSWLPSRPWYGGGPGSPKLAKAGGFRLDDPRGEVGIEFMVVTDSAGPAPASYLIPFTYRGAPLDGAEHALVGTMEHGVLGPRWAYDGCHDPVLVAQLLALMEGRAQAQAQSVSDTPDREVSHSRSGEGTVSADFSPTVADAQESTELTASDGAVLRVHRVLQPTADDGSGAEAATTGTIGHVIGHWSLPDGARTRGVFATLRR</sequence>
<feature type="compositionally biased region" description="Basic and acidic residues" evidence="5">
    <location>
        <begin position="132"/>
        <end position="142"/>
    </location>
</feature>
<comment type="caution">
    <text evidence="7">The sequence shown here is derived from an EMBL/GenBank/DDBJ whole genome shotgun (WGS) entry which is preliminary data.</text>
</comment>
<evidence type="ECO:0000256" key="2">
    <source>
        <dbReference type="ARBA" id="ARBA00022741"/>
    </source>
</evidence>
<keyword evidence="1" id="KW-0808">Transferase</keyword>
<proteinExistence type="predicted"/>
<gene>
    <name evidence="7" type="ORF">GCM10010361_12320</name>
</gene>
<evidence type="ECO:0000313" key="8">
    <source>
        <dbReference type="Proteomes" id="UP001500909"/>
    </source>
</evidence>
<accession>A0ABP3JD00</accession>
<evidence type="ECO:0000256" key="1">
    <source>
        <dbReference type="ARBA" id="ARBA00022679"/>
    </source>
</evidence>
<keyword evidence="3" id="KW-0418">Kinase</keyword>
<evidence type="ECO:0000256" key="4">
    <source>
        <dbReference type="ARBA" id="ARBA00022840"/>
    </source>
</evidence>
<dbReference type="Proteomes" id="UP001500909">
    <property type="component" value="Unassembled WGS sequence"/>
</dbReference>
<dbReference type="Pfam" id="PF18085">
    <property type="entry name" value="Mak_N_cap"/>
    <property type="match status" value="1"/>
</dbReference>
<keyword evidence="8" id="KW-1185">Reference proteome</keyword>
<evidence type="ECO:0000313" key="7">
    <source>
        <dbReference type="EMBL" id="GAA0449776.1"/>
    </source>
</evidence>
<organism evidence="7 8">
    <name type="scientific">Streptomyces olivaceiscleroticus</name>
    <dbReference type="NCBI Taxonomy" id="68245"/>
    <lineage>
        <taxon>Bacteria</taxon>
        <taxon>Bacillati</taxon>
        <taxon>Actinomycetota</taxon>
        <taxon>Actinomycetes</taxon>
        <taxon>Kitasatosporales</taxon>
        <taxon>Streptomycetaceae</taxon>
        <taxon>Streptomyces</taxon>
    </lineage>
</organism>
<evidence type="ECO:0000259" key="6">
    <source>
        <dbReference type="Pfam" id="PF18085"/>
    </source>
</evidence>
<dbReference type="InterPro" id="IPR040999">
    <property type="entry name" value="Mak_N_cap"/>
</dbReference>
<name>A0ABP3JD00_9ACTN</name>
<evidence type="ECO:0000256" key="5">
    <source>
        <dbReference type="SAM" id="MobiDB-lite"/>
    </source>
</evidence>
<evidence type="ECO:0000256" key="3">
    <source>
        <dbReference type="ARBA" id="ARBA00022777"/>
    </source>
</evidence>